<dbReference type="KEGG" id="gmx:100786660"/>
<dbReference type="RefSeq" id="XP_006578620.1">
    <property type="nucleotide sequence ID" value="XM_006578557.3"/>
</dbReference>
<dbReference type="Proteomes" id="UP000008827">
    <property type="component" value="Chromosome 4"/>
</dbReference>
<evidence type="ECO:0000313" key="4">
    <source>
        <dbReference type="Proteomes" id="UP000008827"/>
    </source>
</evidence>
<sequence>MPSHPSSKRSIYIFGFSVSQYHILISNHFASAMEFRCLPLVFSLNLILMTAHAAIPPEVYWERMLPNTPMPKAIIDFLNLDQLPLWYGAKETQSTDQIFLYDAKKTQSTDQVPPIFYGDKKTQSTDEVPPIFYGAKKTQSIDGVPPIFYGAKKTQSTDEVPPYFYGAKKIQSTDEVPPIFYGAKKTQSTDQIPPFFSYGAKKTQSTDQIPPFFSYGAKKTQSTDQVPPFFYGAKKTQSTDQVPIFYGAKKTQSTDQVPIFYGAKKIQSTDQTPLFLYGAKKTQSEDQVPIFWYGIKKTQSEDQPPLWYGVKKTYVAKRSLSQEDETILVANGHQHDIPKADQVFFEEGLRPGTKLDAHFKKRENVTPLLPRQIAQHIPLSSAKIKEIVEMLFVNPEPENVKILEETISMCEVPAITGEERYCATSLESMVDFVTSKLGKNARVISTEAEKESKSQKFSVKDGVKLLAEDKVIVCHPMDYPYVVFMCHEISNTTAHFMPLEGEDGTRVKAAAVCHKDTSEWDPNHVFLQMLKTKPGAAPVCHIFPEGHLLWFAK</sequence>
<dbReference type="SMART" id="SM01045">
    <property type="entry name" value="BURP"/>
    <property type="match status" value="1"/>
</dbReference>
<dbReference type="EnsemblPlants" id="KRH63492">
    <property type="protein sequence ID" value="KRH63492"/>
    <property type="gene ID" value="GLYMA_04G180400"/>
</dbReference>
<evidence type="ECO:0000259" key="1">
    <source>
        <dbReference type="PROSITE" id="PS51277"/>
    </source>
</evidence>
<dbReference type="OMA" id="FYGAKKT"/>
<feature type="domain" description="BURP" evidence="1">
    <location>
        <begin position="343"/>
        <end position="553"/>
    </location>
</feature>
<protein>
    <recommendedName>
        <fullName evidence="1">BURP domain-containing protein</fullName>
    </recommendedName>
</protein>
<evidence type="ECO:0000313" key="2">
    <source>
        <dbReference type="EMBL" id="KRH63492.1"/>
    </source>
</evidence>
<name>I1JX51_SOYBN</name>
<dbReference type="eggNOG" id="ENOG502QQHP">
    <property type="taxonomic scope" value="Eukaryota"/>
</dbReference>
<dbReference type="Gramene" id="KRH63492">
    <property type="protein sequence ID" value="KRH63492"/>
    <property type="gene ID" value="GLYMA_04G180400"/>
</dbReference>
<dbReference type="GeneID" id="100786660"/>
<dbReference type="OrthoDB" id="1432295at2759"/>
<dbReference type="PaxDb" id="3847-GLYMA04G35130.1"/>
<dbReference type="PANTHER" id="PTHR31236">
    <property type="entry name" value="BURP DOMAIN PROTEIN USPL1-LIKE"/>
    <property type="match status" value="1"/>
</dbReference>
<gene>
    <name evidence="3" type="primary">LOC100786660</name>
    <name evidence="2" type="ORF">GLYMA_04G180400</name>
</gene>
<evidence type="ECO:0000313" key="3">
    <source>
        <dbReference type="EnsemblPlants" id="KRH63492"/>
    </source>
</evidence>
<dbReference type="HOGENOM" id="CLU_011822_1_1_1"/>
<proteinExistence type="predicted"/>
<dbReference type="InterPro" id="IPR004873">
    <property type="entry name" value="BURP_dom"/>
</dbReference>
<dbReference type="InterPro" id="IPR044816">
    <property type="entry name" value="BURP"/>
</dbReference>
<dbReference type="EMBL" id="CM000837">
    <property type="protein sequence ID" value="KRH63492.1"/>
    <property type="molecule type" value="Genomic_DNA"/>
</dbReference>
<reference evidence="2" key="3">
    <citation type="submission" date="2018-07" db="EMBL/GenBank/DDBJ databases">
        <title>WGS assembly of Glycine max.</title>
        <authorList>
            <person name="Schmutz J."/>
            <person name="Cannon S."/>
            <person name="Schlueter J."/>
            <person name="Ma J."/>
            <person name="Mitros T."/>
            <person name="Nelson W."/>
            <person name="Hyten D."/>
            <person name="Song Q."/>
            <person name="Thelen J."/>
            <person name="Cheng J."/>
            <person name="Xu D."/>
            <person name="Hellsten U."/>
            <person name="May G."/>
            <person name="Yu Y."/>
            <person name="Sakurai T."/>
            <person name="Umezawa T."/>
            <person name="Bhattacharyya M."/>
            <person name="Sandhu D."/>
            <person name="Valliyodan B."/>
            <person name="Lindquist E."/>
            <person name="Peto M."/>
            <person name="Grant D."/>
            <person name="Shu S."/>
            <person name="Goodstein D."/>
            <person name="Barry K."/>
            <person name="Futrell-Griggs M."/>
            <person name="Abernathy B."/>
            <person name="Du J."/>
            <person name="Tian Z."/>
            <person name="Zhu L."/>
            <person name="Gill N."/>
            <person name="Joshi T."/>
            <person name="Libault M."/>
            <person name="Sethuraman A."/>
            <person name="Zhang X."/>
            <person name="Shinozaki K."/>
            <person name="Nguyen H."/>
            <person name="Wing R."/>
            <person name="Cregan P."/>
            <person name="Specht J."/>
            <person name="Grimwood J."/>
            <person name="Rokhsar D."/>
            <person name="Stacey G."/>
            <person name="Shoemaker R."/>
            <person name="Jackson S."/>
        </authorList>
    </citation>
    <scope>NUCLEOTIDE SEQUENCE</scope>
    <source>
        <tissue evidence="2">Callus</tissue>
    </source>
</reference>
<accession>I1JX51</accession>
<dbReference type="AlphaFoldDB" id="I1JX51"/>
<dbReference type="PROSITE" id="PS51277">
    <property type="entry name" value="BURP"/>
    <property type="match status" value="1"/>
</dbReference>
<reference evidence="2 3" key="1">
    <citation type="journal article" date="2010" name="Nature">
        <title>Genome sequence of the palaeopolyploid soybean.</title>
        <authorList>
            <person name="Schmutz J."/>
            <person name="Cannon S.B."/>
            <person name="Schlueter J."/>
            <person name="Ma J."/>
            <person name="Mitros T."/>
            <person name="Nelson W."/>
            <person name="Hyten D.L."/>
            <person name="Song Q."/>
            <person name="Thelen J.J."/>
            <person name="Cheng J."/>
            <person name="Xu D."/>
            <person name="Hellsten U."/>
            <person name="May G.D."/>
            <person name="Yu Y."/>
            <person name="Sakurai T."/>
            <person name="Umezawa T."/>
            <person name="Bhattacharyya M.K."/>
            <person name="Sandhu D."/>
            <person name="Valliyodan B."/>
            <person name="Lindquist E."/>
            <person name="Peto M."/>
            <person name="Grant D."/>
            <person name="Shu S."/>
            <person name="Goodstein D."/>
            <person name="Barry K."/>
            <person name="Futrell-Griggs M."/>
            <person name="Abernathy B."/>
            <person name="Du J."/>
            <person name="Tian Z."/>
            <person name="Zhu L."/>
            <person name="Gill N."/>
            <person name="Joshi T."/>
            <person name="Libault M."/>
            <person name="Sethuraman A."/>
            <person name="Zhang X.-C."/>
            <person name="Shinozaki K."/>
            <person name="Nguyen H.T."/>
            <person name="Wing R.A."/>
            <person name="Cregan P."/>
            <person name="Specht J."/>
            <person name="Grimwood J."/>
            <person name="Rokhsar D."/>
            <person name="Stacey G."/>
            <person name="Shoemaker R.C."/>
            <person name="Jackson S.A."/>
        </authorList>
    </citation>
    <scope>NUCLEOTIDE SEQUENCE [LARGE SCALE GENOMIC DNA]</scope>
    <source>
        <strain evidence="3">cv. Williams 82</strain>
        <tissue evidence="2">Callus</tissue>
    </source>
</reference>
<keyword evidence="4" id="KW-1185">Reference proteome</keyword>
<dbReference type="Pfam" id="PF03181">
    <property type="entry name" value="BURP"/>
    <property type="match status" value="1"/>
</dbReference>
<reference evidence="3" key="2">
    <citation type="submission" date="2018-02" db="UniProtKB">
        <authorList>
            <consortium name="EnsemblPlants"/>
        </authorList>
    </citation>
    <scope>IDENTIFICATION</scope>
    <source>
        <strain evidence="3">Williams 82</strain>
    </source>
</reference>
<organism evidence="2">
    <name type="scientific">Glycine max</name>
    <name type="common">Soybean</name>
    <name type="synonym">Glycine hispida</name>
    <dbReference type="NCBI Taxonomy" id="3847"/>
    <lineage>
        <taxon>Eukaryota</taxon>
        <taxon>Viridiplantae</taxon>
        <taxon>Streptophyta</taxon>
        <taxon>Embryophyta</taxon>
        <taxon>Tracheophyta</taxon>
        <taxon>Spermatophyta</taxon>
        <taxon>Magnoliopsida</taxon>
        <taxon>eudicotyledons</taxon>
        <taxon>Gunneridae</taxon>
        <taxon>Pentapetalae</taxon>
        <taxon>rosids</taxon>
        <taxon>fabids</taxon>
        <taxon>Fabales</taxon>
        <taxon>Fabaceae</taxon>
        <taxon>Papilionoideae</taxon>
        <taxon>50 kb inversion clade</taxon>
        <taxon>NPAAA clade</taxon>
        <taxon>indigoferoid/millettioid clade</taxon>
        <taxon>Phaseoleae</taxon>
        <taxon>Glycine</taxon>
        <taxon>Glycine subgen. Soja</taxon>
    </lineage>
</organism>
<dbReference type="PANTHER" id="PTHR31236:SF2">
    <property type="entry name" value="BURP DOMAIN PROTEIN RD22"/>
    <property type="match status" value="1"/>
</dbReference>